<name>A0A8T3D6U4_9TELE</name>
<dbReference type="OrthoDB" id="8446208at2759"/>
<comment type="caution">
    <text evidence="1">The sequence shown here is derived from an EMBL/GenBank/DDBJ whole genome shotgun (WGS) entry which is preliminary data.</text>
</comment>
<evidence type="ECO:0000313" key="1">
    <source>
        <dbReference type="EMBL" id="KAI1890325.1"/>
    </source>
</evidence>
<evidence type="ECO:0000313" key="2">
    <source>
        <dbReference type="Proteomes" id="UP000829720"/>
    </source>
</evidence>
<dbReference type="AlphaFoldDB" id="A0A8T3D6U4"/>
<reference evidence="1" key="1">
    <citation type="submission" date="2021-01" db="EMBL/GenBank/DDBJ databases">
        <authorList>
            <person name="Zahm M."/>
            <person name="Roques C."/>
            <person name="Cabau C."/>
            <person name="Klopp C."/>
            <person name="Donnadieu C."/>
            <person name="Jouanno E."/>
            <person name="Lampietro C."/>
            <person name="Louis A."/>
            <person name="Herpin A."/>
            <person name="Echchiki A."/>
            <person name="Berthelot C."/>
            <person name="Parey E."/>
            <person name="Roest-Crollius H."/>
            <person name="Braasch I."/>
            <person name="Postlethwait J."/>
            <person name="Bobe J."/>
            <person name="Montfort J."/>
            <person name="Bouchez O."/>
            <person name="Begum T."/>
            <person name="Mejri S."/>
            <person name="Adams A."/>
            <person name="Chen W.-J."/>
            <person name="Guiguen Y."/>
        </authorList>
    </citation>
    <scope>NUCLEOTIDE SEQUENCE</scope>
    <source>
        <tissue evidence="1">Blood</tissue>
    </source>
</reference>
<organism evidence="1 2">
    <name type="scientific">Albula goreensis</name>
    <dbReference type="NCBI Taxonomy" id="1534307"/>
    <lineage>
        <taxon>Eukaryota</taxon>
        <taxon>Metazoa</taxon>
        <taxon>Chordata</taxon>
        <taxon>Craniata</taxon>
        <taxon>Vertebrata</taxon>
        <taxon>Euteleostomi</taxon>
        <taxon>Actinopterygii</taxon>
        <taxon>Neopterygii</taxon>
        <taxon>Teleostei</taxon>
        <taxon>Albuliformes</taxon>
        <taxon>Albulidae</taxon>
        <taxon>Albula</taxon>
    </lineage>
</organism>
<accession>A0A8T3D6U4</accession>
<gene>
    <name evidence="1" type="ORF">AGOR_G00152570</name>
</gene>
<dbReference type="Proteomes" id="UP000829720">
    <property type="component" value="Unassembled WGS sequence"/>
</dbReference>
<dbReference type="EMBL" id="JAERUA010000014">
    <property type="protein sequence ID" value="KAI1890325.1"/>
    <property type="molecule type" value="Genomic_DNA"/>
</dbReference>
<proteinExistence type="predicted"/>
<protein>
    <submittedName>
        <fullName evidence="1">Uncharacterized protein</fullName>
    </submittedName>
</protein>
<sequence length="264" mass="28615">MRNVLGLSIGAREYSEMCESCLLFSLVSLILSSGIPVHGYLHHIEHNPDWASQWLSFGSHSQQGEPVPSVDHSDHMFLDNTAQTKLDAEVQCGVKNMILQVARLGPSPLQVGQNDSWVSVYELPPSCGFMLTRRRRLAKRATDPCQFSKPDPGTIPVRMTVPLVVPCPVSAPATTVACSTELMINLGGVSLDELKIKVYNTWLPLMTACRLCGMTVAASPGAVSLKAPLTPGYCVMAKDAQAPIWLMPAKGPSFEQQQSGVKGR</sequence>
<keyword evidence="2" id="KW-1185">Reference proteome</keyword>